<reference evidence="2 3" key="1">
    <citation type="journal article" date="2010" name="Nature">
        <title>The Ectocarpus genome and the independent evolution of multicellularity in brown algae.</title>
        <authorList>
            <person name="Cock J.M."/>
            <person name="Sterck L."/>
            <person name="Rouze P."/>
            <person name="Scornet D."/>
            <person name="Allen A.E."/>
            <person name="Amoutzias G."/>
            <person name="Anthouard V."/>
            <person name="Artiguenave F."/>
            <person name="Aury J.M."/>
            <person name="Badger J.H."/>
            <person name="Beszteri B."/>
            <person name="Billiau K."/>
            <person name="Bonnet E."/>
            <person name="Bothwell J.H."/>
            <person name="Bowler C."/>
            <person name="Boyen C."/>
            <person name="Brownlee C."/>
            <person name="Carrano C.J."/>
            <person name="Charrier B."/>
            <person name="Cho G.Y."/>
            <person name="Coelho S.M."/>
            <person name="Collen J."/>
            <person name="Corre E."/>
            <person name="Da Silva C."/>
            <person name="Delage L."/>
            <person name="Delaroque N."/>
            <person name="Dittami S.M."/>
            <person name="Doulbeau S."/>
            <person name="Elias M."/>
            <person name="Farnham G."/>
            <person name="Gachon C.M."/>
            <person name="Gschloessl B."/>
            <person name="Heesch S."/>
            <person name="Jabbari K."/>
            <person name="Jubin C."/>
            <person name="Kawai H."/>
            <person name="Kimura K."/>
            <person name="Kloareg B."/>
            <person name="Kupper F.C."/>
            <person name="Lang D."/>
            <person name="Le Bail A."/>
            <person name="Leblanc C."/>
            <person name="Lerouge P."/>
            <person name="Lohr M."/>
            <person name="Lopez P.J."/>
            <person name="Martens C."/>
            <person name="Maumus F."/>
            <person name="Michel G."/>
            <person name="Miranda-Saavedra D."/>
            <person name="Morales J."/>
            <person name="Moreau H."/>
            <person name="Motomura T."/>
            <person name="Nagasato C."/>
            <person name="Napoli C.A."/>
            <person name="Nelson D.R."/>
            <person name="Nyvall-Collen P."/>
            <person name="Peters A.F."/>
            <person name="Pommier C."/>
            <person name="Potin P."/>
            <person name="Poulain J."/>
            <person name="Quesneville H."/>
            <person name="Read B."/>
            <person name="Rensing S.A."/>
            <person name="Ritter A."/>
            <person name="Rousvoal S."/>
            <person name="Samanta M."/>
            <person name="Samson G."/>
            <person name="Schroeder D.C."/>
            <person name="Segurens B."/>
            <person name="Strittmatter M."/>
            <person name="Tonon T."/>
            <person name="Tregear J.W."/>
            <person name="Valentin K."/>
            <person name="von Dassow P."/>
            <person name="Yamagishi T."/>
            <person name="Van de Peer Y."/>
            <person name="Wincker P."/>
        </authorList>
    </citation>
    <scope>NUCLEOTIDE SEQUENCE [LARGE SCALE GENOMIC DNA]</scope>
    <source>
        <strain evidence="3">Ec32 / CCAP1310/4</strain>
    </source>
</reference>
<dbReference type="OMA" id="SYGAKKP"/>
<evidence type="ECO:0000313" key="2">
    <source>
        <dbReference type="EMBL" id="CBN80275.1"/>
    </source>
</evidence>
<feature type="chain" id="PRO_5003117356" description="Saposin B-type domain-containing protein" evidence="1">
    <location>
        <begin position="19"/>
        <end position="246"/>
    </location>
</feature>
<dbReference type="OrthoDB" id="10306673at2759"/>
<dbReference type="AlphaFoldDB" id="D8LP04"/>
<dbReference type="eggNOG" id="ENOG502QUBV">
    <property type="taxonomic scope" value="Eukaryota"/>
</dbReference>
<dbReference type="InParanoid" id="D8LP04"/>
<dbReference type="PANTHER" id="PTHR36058">
    <property type="entry name" value="NUCLEOPHOSMIN"/>
    <property type="match status" value="1"/>
</dbReference>
<dbReference type="Proteomes" id="UP000002630">
    <property type="component" value="Linkage Group LG16"/>
</dbReference>
<dbReference type="PANTHER" id="PTHR36058:SF1">
    <property type="entry name" value="NUCLEOPHOSMIN"/>
    <property type="match status" value="1"/>
</dbReference>
<organism evidence="2 3">
    <name type="scientific">Ectocarpus siliculosus</name>
    <name type="common">Brown alga</name>
    <name type="synonym">Conferva siliculosa</name>
    <dbReference type="NCBI Taxonomy" id="2880"/>
    <lineage>
        <taxon>Eukaryota</taxon>
        <taxon>Sar</taxon>
        <taxon>Stramenopiles</taxon>
        <taxon>Ochrophyta</taxon>
        <taxon>PX clade</taxon>
        <taxon>Phaeophyceae</taxon>
        <taxon>Ectocarpales</taxon>
        <taxon>Ectocarpaceae</taxon>
        <taxon>Ectocarpus</taxon>
    </lineage>
</organism>
<protein>
    <recommendedName>
        <fullName evidence="4">Saposin B-type domain-containing protein</fullName>
    </recommendedName>
</protein>
<keyword evidence="1" id="KW-0732">Signal</keyword>
<proteinExistence type="predicted"/>
<name>D8LP04_ECTSI</name>
<accession>D8LP04</accession>
<gene>
    <name evidence="2" type="ORF">Esi_0052_0007</name>
</gene>
<feature type="signal peptide" evidence="1">
    <location>
        <begin position="1"/>
        <end position="18"/>
    </location>
</feature>
<dbReference type="EMBL" id="FN649741">
    <property type="protein sequence ID" value="CBN80275.1"/>
    <property type="molecule type" value="Genomic_DNA"/>
</dbReference>
<dbReference type="STRING" id="2880.D8LP04"/>
<evidence type="ECO:0000313" key="3">
    <source>
        <dbReference type="Proteomes" id="UP000002630"/>
    </source>
</evidence>
<evidence type="ECO:0000256" key="1">
    <source>
        <dbReference type="SAM" id="SignalP"/>
    </source>
</evidence>
<keyword evidence="3" id="KW-1185">Reference proteome</keyword>
<dbReference type="EMBL" id="FN648730">
    <property type="protein sequence ID" value="CBN80275.1"/>
    <property type="molecule type" value="Genomic_DNA"/>
</dbReference>
<sequence>MRALAVLTLAAAAIPLNAQFGMPPKPKSDPVKGDLAAIKCGVCQGLAEHLYEKVAEMREAAPFGKVHEDDISTVIEGACDPATKEGRWITEYDIVEEGGYLELKKQDSFSHCKEECETIAKSCTVLVDDELDVEEVVVALWKNKLGLSELQKAACGEWSDRCSGKKRVKAPKDRQDYEFEPKTAKDFEVAEAMERLQNSMGGMGGPGIYGPDDLAAMDAMMSQMGDMGQDPFADDFDMGGMGGMEF</sequence>
<evidence type="ECO:0008006" key="4">
    <source>
        <dbReference type="Google" id="ProtNLM"/>
    </source>
</evidence>